<dbReference type="PANTHER" id="PTHR35535">
    <property type="entry name" value="HEAT SHOCK PROTEIN HSLJ"/>
    <property type="match status" value="1"/>
</dbReference>
<dbReference type="OrthoDB" id="507754at2"/>
<feature type="domain" description="DUF306" evidence="1">
    <location>
        <begin position="142"/>
        <end position="253"/>
    </location>
</feature>
<comment type="caution">
    <text evidence="2">The sequence shown here is derived from an EMBL/GenBank/DDBJ whole genome shotgun (WGS) entry which is preliminary data.</text>
</comment>
<gene>
    <name evidence="2" type="ORF">AWC04_07470</name>
</gene>
<organism evidence="2 3">
    <name type="scientific">Mycolicibacterium fallax</name>
    <name type="common">Mycobacterium fallax</name>
    <dbReference type="NCBI Taxonomy" id="1793"/>
    <lineage>
        <taxon>Bacteria</taxon>
        <taxon>Bacillati</taxon>
        <taxon>Actinomycetota</taxon>
        <taxon>Actinomycetes</taxon>
        <taxon>Mycobacteriales</taxon>
        <taxon>Mycobacteriaceae</taxon>
        <taxon>Mycolicibacterium</taxon>
    </lineage>
</organism>
<dbReference type="Gene3D" id="2.40.128.270">
    <property type="match status" value="2"/>
</dbReference>
<dbReference type="EMBL" id="LQOJ01000027">
    <property type="protein sequence ID" value="ORV05107.1"/>
    <property type="molecule type" value="Genomic_DNA"/>
</dbReference>
<proteinExistence type="predicted"/>
<name>A0A1X1RG55_MYCFA</name>
<reference evidence="2 3" key="1">
    <citation type="submission" date="2016-01" db="EMBL/GenBank/DDBJ databases">
        <title>The new phylogeny of the genus Mycobacterium.</title>
        <authorList>
            <person name="Tarcisio F."/>
            <person name="Conor M."/>
            <person name="Antonella G."/>
            <person name="Elisabetta G."/>
            <person name="Giulia F.S."/>
            <person name="Sara T."/>
            <person name="Anna F."/>
            <person name="Clotilde B."/>
            <person name="Roberto B."/>
            <person name="Veronica D.S."/>
            <person name="Fabio R."/>
            <person name="Monica P."/>
            <person name="Olivier J."/>
            <person name="Enrico T."/>
            <person name="Nicola S."/>
        </authorList>
    </citation>
    <scope>NUCLEOTIDE SEQUENCE [LARGE SCALE GENOMIC DNA]</scope>
    <source>
        <strain evidence="2 3">DSM 44179</strain>
    </source>
</reference>
<evidence type="ECO:0000313" key="3">
    <source>
        <dbReference type="Proteomes" id="UP000193484"/>
    </source>
</evidence>
<keyword evidence="3" id="KW-1185">Reference proteome</keyword>
<dbReference type="RefSeq" id="WP_085094682.1">
    <property type="nucleotide sequence ID" value="NZ_AP022603.1"/>
</dbReference>
<evidence type="ECO:0000313" key="2">
    <source>
        <dbReference type="EMBL" id="ORV05107.1"/>
    </source>
</evidence>
<evidence type="ECO:0000259" key="1">
    <source>
        <dbReference type="Pfam" id="PF03724"/>
    </source>
</evidence>
<dbReference type="AlphaFoldDB" id="A0A1X1RG55"/>
<dbReference type="InterPro" id="IPR053147">
    <property type="entry name" value="Hsp_HslJ-like"/>
</dbReference>
<dbReference type="PROSITE" id="PS51257">
    <property type="entry name" value="PROKAR_LIPOPROTEIN"/>
    <property type="match status" value="1"/>
</dbReference>
<accession>A0A1X1RG55</accession>
<dbReference type="InterPro" id="IPR038670">
    <property type="entry name" value="HslJ-like_sf"/>
</dbReference>
<sequence length="258" mass="26773">MRLIPALSLITLSVAAAAGCGSSDDAEDPSPVGRTFVSVQVEGDPIPGGGPLVVGFGDSGQISVFAGCNRGTGAAELVDGVIDTTLATTMMACPPPLDGADAWVSQLFDGLPSWTLSGDTLTLATDSVTVTLRDKEIVEPDRPLTDTDWLVRSTISTQAVSTSVALEQAAPTLTIAGDGTVTGWTGCNEFTGRAQLSEDRRAVDFEPLAVTKRACPPGLDEVESSVLRVLGGRVQVVIDADELRLTRDDGYGLVLNAR</sequence>
<protein>
    <submittedName>
        <fullName evidence="2">Heat-shock protein HslJ</fullName>
    </submittedName>
</protein>
<dbReference type="Pfam" id="PF03724">
    <property type="entry name" value="META"/>
    <property type="match status" value="2"/>
</dbReference>
<dbReference type="PANTHER" id="PTHR35535:SF2">
    <property type="entry name" value="DUF306 DOMAIN-CONTAINING PROTEIN"/>
    <property type="match status" value="1"/>
</dbReference>
<dbReference type="InterPro" id="IPR005184">
    <property type="entry name" value="DUF306_Meta_HslJ"/>
</dbReference>
<feature type="domain" description="DUF306" evidence="1">
    <location>
        <begin position="33"/>
        <end position="132"/>
    </location>
</feature>
<dbReference type="Proteomes" id="UP000193484">
    <property type="component" value="Unassembled WGS sequence"/>
</dbReference>
<dbReference type="STRING" id="1793.AWC04_07470"/>